<comment type="caution">
    <text evidence="2">The sequence shown here is derived from an EMBL/GenBank/DDBJ whole genome shotgun (WGS) entry which is preliminary data.</text>
</comment>
<dbReference type="EMBL" id="PVTF01000026">
    <property type="protein sequence ID" value="PRY29150.1"/>
    <property type="molecule type" value="Genomic_DNA"/>
</dbReference>
<evidence type="ECO:0000313" key="3">
    <source>
        <dbReference type="Proteomes" id="UP000239494"/>
    </source>
</evidence>
<organism evidence="2 3">
    <name type="scientific">Umezawaea tangerina</name>
    <dbReference type="NCBI Taxonomy" id="84725"/>
    <lineage>
        <taxon>Bacteria</taxon>
        <taxon>Bacillati</taxon>
        <taxon>Actinomycetota</taxon>
        <taxon>Actinomycetes</taxon>
        <taxon>Pseudonocardiales</taxon>
        <taxon>Pseudonocardiaceae</taxon>
        <taxon>Umezawaea</taxon>
    </lineage>
</organism>
<dbReference type="RefSeq" id="WP_211304890.1">
    <property type="nucleotide sequence ID" value="NZ_PVTF01000026.1"/>
</dbReference>
<proteinExistence type="predicted"/>
<evidence type="ECO:0000256" key="1">
    <source>
        <dbReference type="SAM" id="MobiDB-lite"/>
    </source>
</evidence>
<feature type="region of interest" description="Disordered" evidence="1">
    <location>
        <begin position="98"/>
        <end position="123"/>
    </location>
</feature>
<reference evidence="2 3" key="1">
    <citation type="submission" date="2018-03" db="EMBL/GenBank/DDBJ databases">
        <title>Genomic Encyclopedia of Archaeal and Bacterial Type Strains, Phase II (KMG-II): from individual species to whole genera.</title>
        <authorList>
            <person name="Goeker M."/>
        </authorList>
    </citation>
    <scope>NUCLEOTIDE SEQUENCE [LARGE SCALE GENOMIC DNA]</scope>
    <source>
        <strain evidence="2 3">DSM 44720</strain>
    </source>
</reference>
<accession>A0A2T0S6V8</accession>
<keyword evidence="3" id="KW-1185">Reference proteome</keyword>
<dbReference type="AlphaFoldDB" id="A0A2T0S6V8"/>
<protein>
    <submittedName>
        <fullName evidence="2">Uncharacterized protein</fullName>
    </submittedName>
</protein>
<evidence type="ECO:0000313" key="2">
    <source>
        <dbReference type="EMBL" id="PRY29150.1"/>
    </source>
</evidence>
<name>A0A2T0S6V8_9PSEU</name>
<gene>
    <name evidence="2" type="ORF">CLV43_12623</name>
</gene>
<sequence length="135" mass="15396">MADPVRARRLTEDEGRKLLRITRRGKHESIRVRRATTIMASASGTPVTSIARLLAAHEDTWKDSTDPDFDTKLDRIEQVTTRFPRRCFAFDQFGPLSIRPHHGSGWAPRSRLDRLPRDPHPHALHPLLPRLLPAG</sequence>
<dbReference type="Proteomes" id="UP000239494">
    <property type="component" value="Unassembled WGS sequence"/>
</dbReference>
<feature type="compositionally biased region" description="Basic and acidic residues" evidence="1">
    <location>
        <begin position="110"/>
        <end position="121"/>
    </location>
</feature>